<accession>W9R231</accession>
<name>W9R231_9ROSA</name>
<protein>
    <submittedName>
        <fullName evidence="11">Heparanase-like protein 2</fullName>
    </submittedName>
</protein>
<keyword evidence="7" id="KW-0325">Glycoprotein</keyword>
<dbReference type="Pfam" id="PF03662">
    <property type="entry name" value="Glyco_hydro_79n"/>
    <property type="match status" value="1"/>
</dbReference>
<keyword evidence="4" id="KW-0732">Signal</keyword>
<dbReference type="InterPro" id="IPR005199">
    <property type="entry name" value="Glyco_hydro_79"/>
</dbReference>
<evidence type="ECO:0000256" key="4">
    <source>
        <dbReference type="ARBA" id="ARBA00022729"/>
    </source>
</evidence>
<evidence type="ECO:0000313" key="11">
    <source>
        <dbReference type="EMBL" id="EXB65076.1"/>
    </source>
</evidence>
<organism evidence="11 12">
    <name type="scientific">Morus notabilis</name>
    <dbReference type="NCBI Taxonomy" id="981085"/>
    <lineage>
        <taxon>Eukaryota</taxon>
        <taxon>Viridiplantae</taxon>
        <taxon>Streptophyta</taxon>
        <taxon>Embryophyta</taxon>
        <taxon>Tracheophyta</taxon>
        <taxon>Spermatophyta</taxon>
        <taxon>Magnoliopsida</taxon>
        <taxon>eudicotyledons</taxon>
        <taxon>Gunneridae</taxon>
        <taxon>Pentapetalae</taxon>
        <taxon>rosids</taxon>
        <taxon>fabids</taxon>
        <taxon>Rosales</taxon>
        <taxon>Moraceae</taxon>
        <taxon>Moreae</taxon>
        <taxon>Morus</taxon>
    </lineage>
</organism>
<dbReference type="Gene3D" id="3.20.20.80">
    <property type="entry name" value="Glycosidases"/>
    <property type="match status" value="1"/>
</dbReference>
<keyword evidence="12" id="KW-1185">Reference proteome</keyword>
<evidence type="ECO:0000256" key="8">
    <source>
        <dbReference type="ARBA" id="ARBA00023228"/>
    </source>
</evidence>
<dbReference type="GO" id="GO:0005765">
    <property type="term" value="C:lysosomal membrane"/>
    <property type="evidence" value="ECO:0007669"/>
    <property type="project" value="UniProtKB-SubCell"/>
</dbReference>
<comment type="similarity">
    <text evidence="2">Belongs to the glycosyl hydrolase 79 family.</text>
</comment>
<reference evidence="12" key="1">
    <citation type="submission" date="2013-01" db="EMBL/GenBank/DDBJ databases">
        <title>Draft Genome Sequence of a Mulberry Tree, Morus notabilis C.K. Schneid.</title>
        <authorList>
            <person name="He N."/>
            <person name="Zhao S."/>
        </authorList>
    </citation>
    <scope>NUCLEOTIDE SEQUENCE</scope>
</reference>
<keyword evidence="5" id="KW-0378">Hydrolase</keyword>
<dbReference type="AlphaFoldDB" id="W9R231"/>
<evidence type="ECO:0000256" key="10">
    <source>
        <dbReference type="ARBA" id="ARBA00055929"/>
    </source>
</evidence>
<dbReference type="eggNOG" id="ENOG502QQST">
    <property type="taxonomic scope" value="Eukaryota"/>
</dbReference>
<dbReference type="STRING" id="981085.W9R231"/>
<evidence type="ECO:0000313" key="12">
    <source>
        <dbReference type="Proteomes" id="UP000030645"/>
    </source>
</evidence>
<dbReference type="SUPFAM" id="SSF51445">
    <property type="entry name" value="(Trans)glycosidases"/>
    <property type="match status" value="1"/>
</dbReference>
<dbReference type="GO" id="GO:0009505">
    <property type="term" value="C:plant-type cell wall"/>
    <property type="evidence" value="ECO:0007669"/>
    <property type="project" value="TreeGrafter"/>
</dbReference>
<comment type="function">
    <text evidence="10">Endoglycosidase which is a cell surface and extracellular matrix-degrading enzyme. Cleaves heparan sulfate proteoglycans (HSPGs) into heparan sulfate side chains and core proteoglycans.</text>
</comment>
<proteinExistence type="inferred from homology"/>
<keyword evidence="6" id="KW-0472">Membrane</keyword>
<evidence type="ECO:0000256" key="5">
    <source>
        <dbReference type="ARBA" id="ARBA00022801"/>
    </source>
</evidence>
<dbReference type="PANTHER" id="PTHR14363">
    <property type="entry name" value="HEPARANASE-RELATED"/>
    <property type="match status" value="1"/>
</dbReference>
<dbReference type="FunFam" id="3.20.20.80:FF:000023">
    <property type="entry name" value="heparanase-like protein 3"/>
    <property type="match status" value="1"/>
</dbReference>
<dbReference type="Proteomes" id="UP000030645">
    <property type="component" value="Unassembled WGS sequence"/>
</dbReference>
<dbReference type="GO" id="GO:0005576">
    <property type="term" value="C:extracellular region"/>
    <property type="evidence" value="ECO:0007669"/>
    <property type="project" value="UniProtKB-SubCell"/>
</dbReference>
<comment type="subcellular location">
    <subcellularLocation>
        <location evidence="9">Lysosome membrane</location>
        <topology evidence="9">Peripheral membrane protein</topology>
    </subcellularLocation>
    <subcellularLocation>
        <location evidence="1">Secreted</location>
    </subcellularLocation>
</comment>
<dbReference type="PANTHER" id="PTHR14363:SF13">
    <property type="entry name" value="OS07G0598400 PROTEIN"/>
    <property type="match status" value="1"/>
</dbReference>
<gene>
    <name evidence="11" type="ORF">L484_004252</name>
</gene>
<evidence type="ECO:0000256" key="7">
    <source>
        <dbReference type="ARBA" id="ARBA00023180"/>
    </source>
</evidence>
<keyword evidence="8" id="KW-0458">Lysosome</keyword>
<evidence type="ECO:0000256" key="3">
    <source>
        <dbReference type="ARBA" id="ARBA00022525"/>
    </source>
</evidence>
<dbReference type="EMBL" id="KE344507">
    <property type="protein sequence ID" value="EXB65076.1"/>
    <property type="molecule type" value="Genomic_DNA"/>
</dbReference>
<evidence type="ECO:0000256" key="1">
    <source>
        <dbReference type="ARBA" id="ARBA00004613"/>
    </source>
</evidence>
<keyword evidence="3" id="KW-0964">Secreted</keyword>
<dbReference type="GO" id="GO:0004566">
    <property type="term" value="F:beta-glucuronidase activity"/>
    <property type="evidence" value="ECO:0007669"/>
    <property type="project" value="TreeGrafter"/>
</dbReference>
<evidence type="ECO:0000256" key="6">
    <source>
        <dbReference type="ARBA" id="ARBA00023136"/>
    </source>
</evidence>
<sequence>MNAIKAFNPMRIRIGGSLQDLVVYDVGNENTDCPQFKPDKSGMFGFSKGCLPNNKWDELNDLFNQTGALVTFGLNALHGKRASQVGILWVGAWDPQNARELMKYTIANGYKIDSYELGNELCGYGVSAKLDSVQYGKDIIVLKNLVKDLYPDSSTRPKVLGPAGFYEEKWFTTFLETIGPEVIDGVTHHIYNLGSGIDPNLINKIQDPFYLDLIARTYENVSRSVQKHAPLAGAWVGEGGGAFNSGGKNIQDRFVGGFWGTDELNPFWKENRYLDQLGMASTLNHKVYCRQAFIGGNYGLLNTTTFVPNPDYYGALLWHRLMGKEVLKTSHNGSPYLRAYSHCSRQQRPGVTLLLINLSNSTFFDVAIAEDSNAHRKLFESRSQREEYHLTAKDGDIQSDVVLLNGSPLQLTNSSDIIPQMQPVLVDSSSAIRVAPHSFVFVVLKDIKARACA</sequence>
<dbReference type="InterPro" id="IPR017853">
    <property type="entry name" value="GH"/>
</dbReference>
<evidence type="ECO:0000256" key="9">
    <source>
        <dbReference type="ARBA" id="ARBA00023765"/>
    </source>
</evidence>
<evidence type="ECO:0000256" key="2">
    <source>
        <dbReference type="ARBA" id="ARBA00009800"/>
    </source>
</evidence>